<comment type="caution">
    <text evidence="1">The sequence shown here is derived from an EMBL/GenBank/DDBJ whole genome shotgun (WGS) entry which is preliminary data.</text>
</comment>
<name>A0ACC1R8Z1_9HYPO</name>
<keyword evidence="2" id="KW-1185">Reference proteome</keyword>
<dbReference type="EMBL" id="JANAKD010000019">
    <property type="protein sequence ID" value="KAJ3499177.1"/>
    <property type="molecule type" value="Genomic_DNA"/>
</dbReference>
<gene>
    <name evidence="1" type="ORF">NLG97_g532</name>
</gene>
<sequence length="816" mass="90480">MFYVCTINLTAHNGLCSHRKSDLGLGWNALTKEQDATNVVIEWGFYNEAAIRLEAMFLVPRPGAFASVLGTENTPEENPGLRNRTRGEPILNARNAANIAYPDQTSSLAYRIKSGAMDLETMPRKLWENPNPKETEMWQFMQKCNDRFGLNMQTFDELYAWSCAKRADFWGAIWESQRAIHEGTYTRVVDESIPIDDLPRWFEGIRLNFAENFLYKRGLEHGPGTRGTQDKEDDKIALTEVREGGVEERSFTWGQLRHDAGRLAAAMEARGVQKGDRIVVVGANSYTTLLVYLAATWLGGLFSSSSTDMGINGLLQRTCQINPKFVFFDDGALYNGRIIDLRSKMEGMIHGLVAECSNFESMIAIQRFSTPYHTSHLSRVERWGDFLTAGASSAFPPEFVRVGFQDPMVVYYSSGTTGAPKAIVHGVGPMLIAGHKEGVLHRRMTPTDVKLQYTTTGWIMYMAAVGPLIGGSKSILYDGSPFQPDLGMLVRLVAKHKVTMLGVSPRWMAEFMKNGMAPRKMADMSTLKSVTCTGMVLPDQMFDWFYDVGFEKHTQLANISGGTDIAGCFVMENPLNPVYRGGCMGPSLGVPVAVYDHDMDDGTDGKPVPIGTSGDLVATGAFPNVPLYLWNDGAASPGPKYKAAYYERFNHVWAHGDFCQIHPKSKAMLMQGRSDGVLNPSGIRFGSADIYAVLEKQFPTHIAESICVGQRRPADLDESVLLFVVMKKPGSLTKALVADIRAAIARGLTKRHVPKYIFEIPEIPTTVNGKKVELPVKKIVCGKTVKPSGTLLNPDSLNYFYRFQNIEKLTEPQAKL</sequence>
<accession>A0ACC1R8Z1</accession>
<protein>
    <submittedName>
        <fullName evidence="1">Uncharacterized protein</fullName>
    </submittedName>
</protein>
<dbReference type="Proteomes" id="UP001148737">
    <property type="component" value="Unassembled WGS sequence"/>
</dbReference>
<proteinExistence type="predicted"/>
<organism evidence="1 2">
    <name type="scientific">Lecanicillium saksenae</name>
    <dbReference type="NCBI Taxonomy" id="468837"/>
    <lineage>
        <taxon>Eukaryota</taxon>
        <taxon>Fungi</taxon>
        <taxon>Dikarya</taxon>
        <taxon>Ascomycota</taxon>
        <taxon>Pezizomycotina</taxon>
        <taxon>Sordariomycetes</taxon>
        <taxon>Hypocreomycetidae</taxon>
        <taxon>Hypocreales</taxon>
        <taxon>Cordycipitaceae</taxon>
        <taxon>Lecanicillium</taxon>
    </lineage>
</organism>
<reference evidence="1" key="1">
    <citation type="submission" date="2022-07" db="EMBL/GenBank/DDBJ databases">
        <title>Genome Sequence of Lecanicillium saksenae.</title>
        <authorList>
            <person name="Buettner E."/>
        </authorList>
    </citation>
    <scope>NUCLEOTIDE SEQUENCE</scope>
    <source>
        <strain evidence="1">VT-O1</strain>
    </source>
</reference>
<evidence type="ECO:0000313" key="2">
    <source>
        <dbReference type="Proteomes" id="UP001148737"/>
    </source>
</evidence>
<evidence type="ECO:0000313" key="1">
    <source>
        <dbReference type="EMBL" id="KAJ3499177.1"/>
    </source>
</evidence>